<reference evidence="3" key="1">
    <citation type="journal article" date="2019" name="Int. J. Syst. Evol. Microbiol.">
        <title>The Global Catalogue of Microorganisms (GCM) 10K type strain sequencing project: providing services to taxonomists for standard genome sequencing and annotation.</title>
        <authorList>
            <consortium name="The Broad Institute Genomics Platform"/>
            <consortium name="The Broad Institute Genome Sequencing Center for Infectious Disease"/>
            <person name="Wu L."/>
            <person name="Ma J."/>
        </authorList>
    </citation>
    <scope>NUCLEOTIDE SEQUENCE [LARGE SCALE GENOMIC DNA]</scope>
    <source>
        <strain evidence="3">CGMCC 4.5798</strain>
    </source>
</reference>
<gene>
    <name evidence="2" type="ORF">ACFPO9_17970</name>
</gene>
<dbReference type="Pfam" id="PF01612">
    <property type="entry name" value="DNA_pol_A_exo1"/>
    <property type="match status" value="1"/>
</dbReference>
<keyword evidence="2" id="KW-0540">Nuclease</keyword>
<feature type="domain" description="3'-5' exonuclease" evidence="1">
    <location>
        <begin position="23"/>
        <end position="201"/>
    </location>
</feature>
<dbReference type="Gene3D" id="3.30.420.10">
    <property type="entry name" value="Ribonuclease H-like superfamily/Ribonuclease H"/>
    <property type="match status" value="1"/>
</dbReference>
<evidence type="ECO:0000313" key="3">
    <source>
        <dbReference type="Proteomes" id="UP001596086"/>
    </source>
</evidence>
<sequence>MSENLPDTEDTLPPYTGIALSKVRLVRTREDVQAALDALLACDAIGFDTESKPTFQKGEVSTGPHLVQLADDTNAWLFQIGSPSSPGVALCVEVLRPVLESPDVLKVGFGLGDDLRRLRAKLGIETRNVVDLATALRRGEKNAWGAKTAVARFFGQKLQKSRRITTTNWAMPRLSEQQIQYAADDAHVALRIYRHWRQHFAAAAETAVANAARLATRDAAKTQAEAQA</sequence>
<evidence type="ECO:0000259" key="1">
    <source>
        <dbReference type="SMART" id="SM00474"/>
    </source>
</evidence>
<keyword evidence="2" id="KW-0378">Hydrolase</keyword>
<dbReference type="InterPro" id="IPR052408">
    <property type="entry name" value="Exonuclease_MUT-7-like"/>
</dbReference>
<dbReference type="PANTHER" id="PTHR47765">
    <property type="entry name" value="3'-5' EXONUCLEASE DOMAIN-CONTAINING PROTEIN"/>
    <property type="match status" value="1"/>
</dbReference>
<dbReference type="PANTHER" id="PTHR47765:SF2">
    <property type="entry name" value="EXONUCLEASE MUT-7 HOMOLOG"/>
    <property type="match status" value="1"/>
</dbReference>
<evidence type="ECO:0000313" key="2">
    <source>
        <dbReference type="EMBL" id="MFC5550407.1"/>
    </source>
</evidence>
<dbReference type="InterPro" id="IPR012337">
    <property type="entry name" value="RNaseH-like_sf"/>
</dbReference>
<proteinExistence type="predicted"/>
<dbReference type="Proteomes" id="UP001596086">
    <property type="component" value="Unassembled WGS sequence"/>
</dbReference>
<protein>
    <submittedName>
        <fullName evidence="2">3'-5' exonuclease</fullName>
        <ecNumber evidence="2">3.1.-.-</ecNumber>
    </submittedName>
</protein>
<keyword evidence="2" id="KW-0269">Exonuclease</keyword>
<dbReference type="EC" id="3.1.-.-" evidence="2"/>
<comment type="caution">
    <text evidence="2">The sequence shown here is derived from an EMBL/GenBank/DDBJ whole genome shotgun (WGS) entry which is preliminary data.</text>
</comment>
<accession>A0ABW0S0Q2</accession>
<dbReference type="GO" id="GO:0004527">
    <property type="term" value="F:exonuclease activity"/>
    <property type="evidence" value="ECO:0007669"/>
    <property type="project" value="UniProtKB-KW"/>
</dbReference>
<dbReference type="InterPro" id="IPR002562">
    <property type="entry name" value="3'-5'_exonuclease_dom"/>
</dbReference>
<dbReference type="RefSeq" id="WP_379772957.1">
    <property type="nucleotide sequence ID" value="NZ_JBHSMZ010000015.1"/>
</dbReference>
<organism evidence="2 3">
    <name type="scientific">Massilia aerilata</name>
    <dbReference type="NCBI Taxonomy" id="453817"/>
    <lineage>
        <taxon>Bacteria</taxon>
        <taxon>Pseudomonadati</taxon>
        <taxon>Pseudomonadota</taxon>
        <taxon>Betaproteobacteria</taxon>
        <taxon>Burkholderiales</taxon>
        <taxon>Oxalobacteraceae</taxon>
        <taxon>Telluria group</taxon>
        <taxon>Massilia</taxon>
    </lineage>
</organism>
<dbReference type="EMBL" id="JBHSMZ010000015">
    <property type="protein sequence ID" value="MFC5550407.1"/>
    <property type="molecule type" value="Genomic_DNA"/>
</dbReference>
<dbReference type="CDD" id="cd06141">
    <property type="entry name" value="WRN_exo"/>
    <property type="match status" value="1"/>
</dbReference>
<dbReference type="InterPro" id="IPR036397">
    <property type="entry name" value="RNaseH_sf"/>
</dbReference>
<dbReference type="SUPFAM" id="SSF53098">
    <property type="entry name" value="Ribonuclease H-like"/>
    <property type="match status" value="1"/>
</dbReference>
<keyword evidence="3" id="KW-1185">Reference proteome</keyword>
<name>A0ABW0S0Q2_9BURK</name>
<dbReference type="SMART" id="SM00474">
    <property type="entry name" value="35EXOc"/>
    <property type="match status" value="1"/>
</dbReference>